<dbReference type="GO" id="GO:0030488">
    <property type="term" value="P:tRNA methylation"/>
    <property type="evidence" value="ECO:0007669"/>
    <property type="project" value="TreeGrafter"/>
</dbReference>
<evidence type="ECO:0000256" key="1">
    <source>
        <dbReference type="ARBA" id="ARBA00010409"/>
    </source>
</evidence>
<gene>
    <name evidence="5" type="primary">THADA_1</name>
    <name evidence="5" type="ORF">Anas_00830</name>
</gene>
<sequence>MATRTNEDVILPSFTCRTTFNSLLFCSVNEMDDIRLSSSRILILLYQQKSLHDIGSSNCKKDVQEYEKLFYLWFDLAIKLIDSPKASDMEGGADLMNILLEIRPEKVFYVPKSLKFEQDDAVDSQRYHEQIINDLLLKIEKQFAIAQQNILYSSYKQPIAGSIIALTHCLVDCCRVKADLSSSFVFRTISILESLYSRLVVFALDSLAESSGGKSLIARHGHGSVQCNDDVLSLESVCVETVISELDKQDHSSLHQFVLSFLWHIMKTCCWSAAKLIQQYSAEITDEHFKSFLIHTVITVLLRTRHKGAMESAQEALGVMTQCAFIKPNSLRGDEQRIKIVEDQLYDILNKLESTVHEHRISTTRRSAGYAMLFTSVCSNIQGRHSFIREIIIEKLLKIATVKVERVQDFDESSDLPSTLSLHILHSLVQCSKLNSFFETRLSIVAIVCLQCFSSKIWSIRNAALQLFGAIVPKILGQKKVKEDSSVFNSITAGEFCSKNTSLICYILKILSICCESSQKTLKSNYSEREAEFTFSYLGHKCPILNN</sequence>
<dbReference type="EMBL" id="SEYY01018469">
    <property type="protein sequence ID" value="KAB7499320.1"/>
    <property type="molecule type" value="Genomic_DNA"/>
</dbReference>
<evidence type="ECO:0000259" key="4">
    <source>
        <dbReference type="Pfam" id="PF25151"/>
    </source>
</evidence>
<dbReference type="SUPFAM" id="SSF48371">
    <property type="entry name" value="ARM repeat"/>
    <property type="match status" value="1"/>
</dbReference>
<comment type="similarity">
    <text evidence="1">Belongs to the THADA family.</text>
</comment>
<dbReference type="PANTHER" id="PTHR14387">
    <property type="entry name" value="THADA/DEATH RECEPTOR INTERACTING PROTEIN"/>
    <property type="match status" value="1"/>
</dbReference>
<dbReference type="OrthoDB" id="6614653at2759"/>
<dbReference type="InterPro" id="IPR019442">
    <property type="entry name" value="THADA/TRM732_DUF2428"/>
</dbReference>
<keyword evidence="2" id="KW-0819">tRNA processing</keyword>
<feature type="domain" description="DUF2428" evidence="3">
    <location>
        <begin position="246"/>
        <end position="459"/>
    </location>
</feature>
<proteinExistence type="inferred from homology"/>
<evidence type="ECO:0000313" key="5">
    <source>
        <dbReference type="EMBL" id="KAB7499320.1"/>
    </source>
</evidence>
<dbReference type="AlphaFoldDB" id="A0A5N5T304"/>
<evidence type="ECO:0000313" key="6">
    <source>
        <dbReference type="Proteomes" id="UP000326759"/>
    </source>
</evidence>
<dbReference type="InterPro" id="IPR016024">
    <property type="entry name" value="ARM-type_fold"/>
</dbReference>
<name>A0A5N5T304_9CRUS</name>
<evidence type="ECO:0000259" key="3">
    <source>
        <dbReference type="Pfam" id="PF10350"/>
    </source>
</evidence>
<protein>
    <submittedName>
        <fullName evidence="5">Thyroid adenoma-associated protein</fullName>
    </submittedName>
</protein>
<dbReference type="Proteomes" id="UP000326759">
    <property type="component" value="Unassembled WGS sequence"/>
</dbReference>
<keyword evidence="6" id="KW-1185">Reference proteome</keyword>
<feature type="non-terminal residue" evidence="5">
    <location>
        <position position="547"/>
    </location>
</feature>
<organism evidence="5 6">
    <name type="scientific">Armadillidium nasatum</name>
    <dbReference type="NCBI Taxonomy" id="96803"/>
    <lineage>
        <taxon>Eukaryota</taxon>
        <taxon>Metazoa</taxon>
        <taxon>Ecdysozoa</taxon>
        <taxon>Arthropoda</taxon>
        <taxon>Crustacea</taxon>
        <taxon>Multicrustacea</taxon>
        <taxon>Malacostraca</taxon>
        <taxon>Eumalacostraca</taxon>
        <taxon>Peracarida</taxon>
        <taxon>Isopoda</taxon>
        <taxon>Oniscidea</taxon>
        <taxon>Crinocheta</taxon>
        <taxon>Armadillidiidae</taxon>
        <taxon>Armadillidium</taxon>
    </lineage>
</organism>
<accession>A0A5N5T304</accession>
<evidence type="ECO:0000256" key="2">
    <source>
        <dbReference type="ARBA" id="ARBA00022694"/>
    </source>
</evidence>
<dbReference type="InterPro" id="IPR051954">
    <property type="entry name" value="tRNA_methyltransferase_THADA"/>
</dbReference>
<dbReference type="GO" id="GO:0005829">
    <property type="term" value="C:cytosol"/>
    <property type="evidence" value="ECO:0007669"/>
    <property type="project" value="TreeGrafter"/>
</dbReference>
<dbReference type="PANTHER" id="PTHR14387:SF0">
    <property type="entry name" value="DUF2428 DOMAIN-CONTAINING PROTEIN"/>
    <property type="match status" value="1"/>
</dbReference>
<dbReference type="InterPro" id="IPR056842">
    <property type="entry name" value="THADA-like_TPR_C"/>
</dbReference>
<dbReference type="Pfam" id="PF25151">
    <property type="entry name" value="TPR_Trm732_C"/>
    <property type="match status" value="1"/>
</dbReference>
<dbReference type="Pfam" id="PF10350">
    <property type="entry name" value="DUF2428"/>
    <property type="match status" value="1"/>
</dbReference>
<reference evidence="5 6" key="1">
    <citation type="journal article" date="2019" name="PLoS Biol.">
        <title>Sex chromosomes control vertical transmission of feminizing Wolbachia symbionts in an isopod.</title>
        <authorList>
            <person name="Becking T."/>
            <person name="Chebbi M.A."/>
            <person name="Giraud I."/>
            <person name="Moumen B."/>
            <person name="Laverre T."/>
            <person name="Caubet Y."/>
            <person name="Peccoud J."/>
            <person name="Gilbert C."/>
            <person name="Cordaux R."/>
        </authorList>
    </citation>
    <scope>NUCLEOTIDE SEQUENCE [LARGE SCALE GENOMIC DNA]</scope>
    <source>
        <strain evidence="5">ANa2</strain>
        <tissue evidence="5">Whole body excluding digestive tract and cuticle</tissue>
    </source>
</reference>
<feature type="domain" description="tRNA (32-2'-O)-methyltransferase regulator THADA-like C-terminal TPR repeats region" evidence="4">
    <location>
        <begin position="461"/>
        <end position="522"/>
    </location>
</feature>
<comment type="caution">
    <text evidence="5">The sequence shown here is derived from an EMBL/GenBank/DDBJ whole genome shotgun (WGS) entry which is preliminary data.</text>
</comment>